<dbReference type="InterPro" id="IPR023546">
    <property type="entry name" value="MGMT"/>
</dbReference>
<evidence type="ECO:0000313" key="12">
    <source>
        <dbReference type="Proteomes" id="UP001500457"/>
    </source>
</evidence>
<comment type="function">
    <text evidence="8">Involved in the cellular defense against the biological effects of O6-methylguanine (O6-MeG) and O4-methylthymine (O4-MeT) in DNA. Repairs the methylated nucleobase in DNA by stoichiometrically transferring the methyl group to a cysteine residue in the enzyme. This is a suicide reaction: the enzyme is irreversibly inactivated.</text>
</comment>
<comment type="subcellular location">
    <subcellularLocation>
        <location evidence="8">Cytoplasm</location>
    </subcellularLocation>
</comment>
<evidence type="ECO:0000256" key="5">
    <source>
        <dbReference type="ARBA" id="ARBA00022763"/>
    </source>
</evidence>
<dbReference type="InterPro" id="IPR008332">
    <property type="entry name" value="MethylG_MeTrfase_N"/>
</dbReference>
<dbReference type="InterPro" id="IPR036388">
    <property type="entry name" value="WH-like_DNA-bd_sf"/>
</dbReference>
<evidence type="ECO:0000259" key="10">
    <source>
        <dbReference type="Pfam" id="PF02870"/>
    </source>
</evidence>
<evidence type="ECO:0000256" key="3">
    <source>
        <dbReference type="ARBA" id="ARBA00022603"/>
    </source>
</evidence>
<evidence type="ECO:0000256" key="2">
    <source>
        <dbReference type="ARBA" id="ARBA00022490"/>
    </source>
</evidence>
<dbReference type="Proteomes" id="UP001500457">
    <property type="component" value="Unassembled WGS sequence"/>
</dbReference>
<comment type="caution">
    <text evidence="11">The sequence shown here is derived from an EMBL/GenBank/DDBJ whole genome shotgun (WGS) entry which is preliminary data.</text>
</comment>
<protein>
    <recommendedName>
        <fullName evidence="8">Methylated-DNA--protein-cysteine methyltransferase</fullName>
        <ecNumber evidence="8">2.1.1.63</ecNumber>
    </recommendedName>
    <alternativeName>
        <fullName evidence="8">6-O-methylguanine-DNA methyltransferase</fullName>
        <shortName evidence="8">MGMT</shortName>
    </alternativeName>
    <alternativeName>
        <fullName evidence="8">O-6-methylguanine-DNA-alkyltransferase</fullName>
    </alternativeName>
</protein>
<comment type="miscellaneous">
    <text evidence="8">This enzyme catalyzes only one turnover and therefore is not strictly catalytic. According to one definition, an enzyme is a biocatalyst that acts repeatedly and over many reaction cycles.</text>
</comment>
<keyword evidence="2 8" id="KW-0963">Cytoplasm</keyword>
<dbReference type="Pfam" id="PF02870">
    <property type="entry name" value="Methyltransf_1N"/>
    <property type="match status" value="1"/>
</dbReference>
<evidence type="ECO:0000313" key="11">
    <source>
        <dbReference type="EMBL" id="GAA4861302.1"/>
    </source>
</evidence>
<dbReference type="InterPro" id="IPR036217">
    <property type="entry name" value="MethylDNA_cys_MeTrfase_DNAb"/>
</dbReference>
<comment type="catalytic activity">
    <reaction evidence="1 8">
        <text>a 4-O-methyl-thymidine in DNA + L-cysteinyl-[protein] = a thymidine in DNA + S-methyl-L-cysteinyl-[protein]</text>
        <dbReference type="Rhea" id="RHEA:53428"/>
        <dbReference type="Rhea" id="RHEA-COMP:10131"/>
        <dbReference type="Rhea" id="RHEA-COMP:10132"/>
        <dbReference type="Rhea" id="RHEA-COMP:13555"/>
        <dbReference type="Rhea" id="RHEA-COMP:13556"/>
        <dbReference type="ChEBI" id="CHEBI:29950"/>
        <dbReference type="ChEBI" id="CHEBI:82612"/>
        <dbReference type="ChEBI" id="CHEBI:137386"/>
        <dbReference type="ChEBI" id="CHEBI:137387"/>
        <dbReference type="EC" id="2.1.1.63"/>
    </reaction>
</comment>
<name>A0ABP9DZR0_9PSEU</name>
<dbReference type="InterPro" id="IPR001497">
    <property type="entry name" value="MethylDNA_cys_MeTrfase_AS"/>
</dbReference>
<proteinExistence type="inferred from homology"/>
<feature type="domain" description="Methylated-DNA-[protein]-cysteine S-methyltransferase DNA binding" evidence="9">
    <location>
        <begin position="81"/>
        <end position="159"/>
    </location>
</feature>
<keyword evidence="6 8" id="KW-0234">DNA repair</keyword>
<feature type="domain" description="Methylguanine DNA methyltransferase ribonuclease-like" evidence="10">
    <location>
        <begin position="8"/>
        <end position="75"/>
    </location>
</feature>
<accession>A0ABP9DZR0</accession>
<sequence>MGAVTVTHTVVESPLGPLTLRADDGVLSGLYMTEHRHGPAADTLGERDDDGLPAAREQLAAYFAGELTAFDLDLRLHGTRFRERVWAALREIPYGATVTYGELAATIGQPTAVRAVGLANGRNPVSIVVPCHRVVGAGGSLTGYGGGVERKRALLDLEAGVPVDVPRA</sequence>
<evidence type="ECO:0000256" key="8">
    <source>
        <dbReference type="HAMAP-Rule" id="MF_00772"/>
    </source>
</evidence>
<feature type="active site" description="Nucleophile; methyl group acceptor" evidence="8">
    <location>
        <position position="131"/>
    </location>
</feature>
<comment type="similarity">
    <text evidence="8">Belongs to the MGMT family.</text>
</comment>
<dbReference type="EMBL" id="BAABHQ010000001">
    <property type="protein sequence ID" value="GAA4861302.1"/>
    <property type="molecule type" value="Genomic_DNA"/>
</dbReference>
<dbReference type="SUPFAM" id="SSF46767">
    <property type="entry name" value="Methylated DNA-protein cysteine methyltransferase, C-terminal domain"/>
    <property type="match status" value="1"/>
</dbReference>
<dbReference type="PANTHER" id="PTHR10815:SF5">
    <property type="entry name" value="METHYLATED-DNA--PROTEIN-CYSTEINE METHYLTRANSFERASE"/>
    <property type="match status" value="1"/>
</dbReference>
<evidence type="ECO:0000256" key="1">
    <source>
        <dbReference type="ARBA" id="ARBA00001286"/>
    </source>
</evidence>
<evidence type="ECO:0000256" key="4">
    <source>
        <dbReference type="ARBA" id="ARBA00022679"/>
    </source>
</evidence>
<dbReference type="Pfam" id="PF01035">
    <property type="entry name" value="DNA_binding_1"/>
    <property type="match status" value="1"/>
</dbReference>
<dbReference type="PROSITE" id="PS00374">
    <property type="entry name" value="MGMT"/>
    <property type="match status" value="1"/>
</dbReference>
<evidence type="ECO:0000256" key="6">
    <source>
        <dbReference type="ARBA" id="ARBA00023204"/>
    </source>
</evidence>
<dbReference type="Gene3D" id="1.10.10.10">
    <property type="entry name" value="Winged helix-like DNA-binding domain superfamily/Winged helix DNA-binding domain"/>
    <property type="match status" value="1"/>
</dbReference>
<dbReference type="SUPFAM" id="SSF53155">
    <property type="entry name" value="Methylated DNA-protein cysteine methyltransferase domain"/>
    <property type="match status" value="1"/>
</dbReference>
<dbReference type="CDD" id="cd06445">
    <property type="entry name" value="ATase"/>
    <property type="match status" value="1"/>
</dbReference>
<dbReference type="PANTHER" id="PTHR10815">
    <property type="entry name" value="METHYLATED-DNA--PROTEIN-CYSTEINE METHYLTRANSFERASE"/>
    <property type="match status" value="1"/>
</dbReference>
<reference evidence="12" key="1">
    <citation type="journal article" date="2019" name="Int. J. Syst. Evol. Microbiol.">
        <title>The Global Catalogue of Microorganisms (GCM) 10K type strain sequencing project: providing services to taxonomists for standard genome sequencing and annotation.</title>
        <authorList>
            <consortium name="The Broad Institute Genomics Platform"/>
            <consortium name="The Broad Institute Genome Sequencing Center for Infectious Disease"/>
            <person name="Wu L."/>
            <person name="Ma J."/>
        </authorList>
    </citation>
    <scope>NUCLEOTIDE SEQUENCE [LARGE SCALE GENOMIC DNA]</scope>
    <source>
        <strain evidence="12">JCM 17983</strain>
    </source>
</reference>
<comment type="catalytic activity">
    <reaction evidence="7 8">
        <text>a 6-O-methyl-2'-deoxyguanosine in DNA + L-cysteinyl-[protein] = S-methyl-L-cysteinyl-[protein] + a 2'-deoxyguanosine in DNA</text>
        <dbReference type="Rhea" id="RHEA:24000"/>
        <dbReference type="Rhea" id="RHEA-COMP:10131"/>
        <dbReference type="Rhea" id="RHEA-COMP:10132"/>
        <dbReference type="Rhea" id="RHEA-COMP:11367"/>
        <dbReference type="Rhea" id="RHEA-COMP:11368"/>
        <dbReference type="ChEBI" id="CHEBI:29950"/>
        <dbReference type="ChEBI" id="CHEBI:82612"/>
        <dbReference type="ChEBI" id="CHEBI:85445"/>
        <dbReference type="ChEBI" id="CHEBI:85448"/>
        <dbReference type="EC" id="2.1.1.63"/>
    </reaction>
</comment>
<keyword evidence="4 8" id="KW-0808">Transferase</keyword>
<dbReference type="HAMAP" id="MF_00772">
    <property type="entry name" value="OGT"/>
    <property type="match status" value="1"/>
</dbReference>
<evidence type="ECO:0000259" key="9">
    <source>
        <dbReference type="Pfam" id="PF01035"/>
    </source>
</evidence>
<dbReference type="Gene3D" id="3.30.160.70">
    <property type="entry name" value="Methylated DNA-protein cysteine methyltransferase domain"/>
    <property type="match status" value="1"/>
</dbReference>
<dbReference type="EC" id="2.1.1.63" evidence="8"/>
<evidence type="ECO:0000256" key="7">
    <source>
        <dbReference type="ARBA" id="ARBA00049348"/>
    </source>
</evidence>
<dbReference type="NCBIfam" id="TIGR00589">
    <property type="entry name" value="ogt"/>
    <property type="match status" value="1"/>
</dbReference>
<keyword evidence="5 8" id="KW-0227">DNA damage</keyword>
<dbReference type="InterPro" id="IPR036631">
    <property type="entry name" value="MGMT_N_sf"/>
</dbReference>
<keyword evidence="3 8" id="KW-0489">Methyltransferase</keyword>
<gene>
    <name evidence="11" type="ORF">GCM10023203_05860</name>
</gene>
<dbReference type="InterPro" id="IPR014048">
    <property type="entry name" value="MethylDNA_cys_MeTrfase_DNA-bd"/>
</dbReference>
<organism evidence="11 12">
    <name type="scientific">Actinomycetospora straminea</name>
    <dbReference type="NCBI Taxonomy" id="663607"/>
    <lineage>
        <taxon>Bacteria</taxon>
        <taxon>Bacillati</taxon>
        <taxon>Actinomycetota</taxon>
        <taxon>Actinomycetes</taxon>
        <taxon>Pseudonocardiales</taxon>
        <taxon>Pseudonocardiaceae</taxon>
        <taxon>Actinomycetospora</taxon>
    </lineage>
</organism>
<keyword evidence="12" id="KW-1185">Reference proteome</keyword>